<reference evidence="1" key="1">
    <citation type="journal article" date="2015" name="Nature">
        <title>Complex archaea that bridge the gap between prokaryotes and eukaryotes.</title>
        <authorList>
            <person name="Spang A."/>
            <person name="Saw J.H."/>
            <person name="Jorgensen S.L."/>
            <person name="Zaremba-Niedzwiedzka K."/>
            <person name="Martijn J."/>
            <person name="Lind A.E."/>
            <person name="van Eijk R."/>
            <person name="Schleper C."/>
            <person name="Guy L."/>
            <person name="Ettema T.J."/>
        </authorList>
    </citation>
    <scope>NUCLEOTIDE SEQUENCE</scope>
</reference>
<proteinExistence type="predicted"/>
<evidence type="ECO:0000313" key="1">
    <source>
        <dbReference type="EMBL" id="KKM93541.1"/>
    </source>
</evidence>
<organism evidence="1">
    <name type="scientific">marine sediment metagenome</name>
    <dbReference type="NCBI Taxonomy" id="412755"/>
    <lineage>
        <taxon>unclassified sequences</taxon>
        <taxon>metagenomes</taxon>
        <taxon>ecological metagenomes</taxon>
    </lineage>
</organism>
<name>A0A0F9M2G6_9ZZZZ</name>
<sequence>MPTTRLTKAAIKRADALKMRLTGASYREIAKAFGWAGPSGAHKAVDKALMEYVQEDADKLRRIDLARLDAMELSLAPKVLAGDTDAIRTRLKCMERRAKLTGIDEPLKVDIRAQLMAAAAEYGFTKEEAVAAAEDLIAGRA</sequence>
<gene>
    <name evidence="1" type="ORF">LCGC14_1207320</name>
</gene>
<dbReference type="EMBL" id="LAZR01006252">
    <property type="protein sequence ID" value="KKM93541.1"/>
    <property type="molecule type" value="Genomic_DNA"/>
</dbReference>
<protein>
    <submittedName>
        <fullName evidence="1">Uncharacterized protein</fullName>
    </submittedName>
</protein>
<dbReference type="AlphaFoldDB" id="A0A0F9M2G6"/>
<accession>A0A0F9M2G6</accession>
<comment type="caution">
    <text evidence="1">The sequence shown here is derived from an EMBL/GenBank/DDBJ whole genome shotgun (WGS) entry which is preliminary data.</text>
</comment>